<dbReference type="GO" id="GO:0005634">
    <property type="term" value="C:nucleus"/>
    <property type="evidence" value="ECO:0007669"/>
    <property type="project" value="TreeGrafter"/>
</dbReference>
<evidence type="ECO:0000313" key="15">
    <source>
        <dbReference type="Proteomes" id="UP001295444"/>
    </source>
</evidence>
<accession>A0AAD1T950</accession>
<dbReference type="GO" id="GO:0004713">
    <property type="term" value="F:protein tyrosine kinase activity"/>
    <property type="evidence" value="ECO:0007669"/>
    <property type="project" value="TreeGrafter"/>
</dbReference>
<dbReference type="GO" id="GO:0003677">
    <property type="term" value="F:DNA binding"/>
    <property type="evidence" value="ECO:0007669"/>
    <property type="project" value="UniProtKB-KW"/>
</dbReference>
<feature type="coiled-coil region" evidence="11">
    <location>
        <begin position="103"/>
        <end position="166"/>
    </location>
</feature>
<evidence type="ECO:0000256" key="3">
    <source>
        <dbReference type="ARBA" id="ARBA00022679"/>
    </source>
</evidence>
<dbReference type="Pfam" id="PF00069">
    <property type="entry name" value="Pkinase"/>
    <property type="match status" value="1"/>
</dbReference>
<organism evidence="14 15">
    <name type="scientific">Pelobates cultripes</name>
    <name type="common">Western spadefoot toad</name>
    <dbReference type="NCBI Taxonomy" id="61616"/>
    <lineage>
        <taxon>Eukaryota</taxon>
        <taxon>Metazoa</taxon>
        <taxon>Chordata</taxon>
        <taxon>Craniata</taxon>
        <taxon>Vertebrata</taxon>
        <taxon>Euteleostomi</taxon>
        <taxon>Amphibia</taxon>
        <taxon>Batrachia</taxon>
        <taxon>Anura</taxon>
        <taxon>Pelobatoidea</taxon>
        <taxon>Pelobatidae</taxon>
        <taxon>Pelobates</taxon>
    </lineage>
</organism>
<protein>
    <recommendedName>
        <fullName evidence="1">non-specific serine/threonine protein kinase</fullName>
        <ecNumber evidence="1">2.7.11.1</ecNumber>
    </recommendedName>
</protein>
<keyword evidence="3" id="KW-0808">Transferase</keyword>
<evidence type="ECO:0000256" key="4">
    <source>
        <dbReference type="ARBA" id="ARBA00022741"/>
    </source>
</evidence>
<feature type="binding site" evidence="10">
    <location>
        <position position="242"/>
    </location>
    <ligand>
        <name>ATP</name>
        <dbReference type="ChEBI" id="CHEBI:30616"/>
    </ligand>
</feature>
<gene>
    <name evidence="14" type="ORF">PECUL_23A029380</name>
</gene>
<dbReference type="EMBL" id="OW240921">
    <property type="protein sequence ID" value="CAH2318799.1"/>
    <property type="molecule type" value="Genomic_DNA"/>
</dbReference>
<dbReference type="Proteomes" id="UP001295444">
    <property type="component" value="Chromosome 10"/>
</dbReference>
<dbReference type="PANTHER" id="PTHR24058">
    <property type="entry name" value="DUAL SPECIFICITY PROTEIN KINASE"/>
    <property type="match status" value="1"/>
</dbReference>
<dbReference type="FunFam" id="1.10.510.10:FF:000029">
    <property type="entry name" value="Homeodomain-interacting protein kinase 2 isoform 1"/>
    <property type="match status" value="1"/>
</dbReference>
<dbReference type="PROSITE" id="PS00107">
    <property type="entry name" value="PROTEIN_KINASE_ATP"/>
    <property type="match status" value="1"/>
</dbReference>
<evidence type="ECO:0000256" key="5">
    <source>
        <dbReference type="ARBA" id="ARBA00022777"/>
    </source>
</evidence>
<keyword evidence="6 10" id="KW-0067">ATP-binding</keyword>
<keyword evidence="2" id="KW-0723">Serine/threonine-protein kinase</keyword>
<dbReference type="InterPro" id="IPR003191">
    <property type="entry name" value="Guanylate-bd/ATL_C"/>
</dbReference>
<keyword evidence="11" id="KW-0175">Coiled coil</keyword>
<evidence type="ECO:0000259" key="13">
    <source>
        <dbReference type="PROSITE" id="PS50011"/>
    </source>
</evidence>
<dbReference type="GO" id="GO:0005524">
    <property type="term" value="F:ATP binding"/>
    <property type="evidence" value="ECO:0007669"/>
    <property type="project" value="UniProtKB-UniRule"/>
</dbReference>
<dbReference type="InterPro" id="IPR008271">
    <property type="entry name" value="Ser/Thr_kinase_AS"/>
</dbReference>
<comment type="catalytic activity">
    <reaction evidence="8">
        <text>L-seryl-[protein] + ATP = O-phospho-L-seryl-[protein] + ADP + H(+)</text>
        <dbReference type="Rhea" id="RHEA:17989"/>
        <dbReference type="Rhea" id="RHEA-COMP:9863"/>
        <dbReference type="Rhea" id="RHEA-COMP:11604"/>
        <dbReference type="ChEBI" id="CHEBI:15378"/>
        <dbReference type="ChEBI" id="CHEBI:29999"/>
        <dbReference type="ChEBI" id="CHEBI:30616"/>
        <dbReference type="ChEBI" id="CHEBI:83421"/>
        <dbReference type="ChEBI" id="CHEBI:456216"/>
        <dbReference type="EC" id="2.7.11.1"/>
    </reaction>
</comment>
<dbReference type="SUPFAM" id="SSF48340">
    <property type="entry name" value="Interferon-induced guanylate-binding protein 1 (GBP1), C-terminal domain"/>
    <property type="match status" value="1"/>
</dbReference>
<dbReference type="Pfam" id="PF02841">
    <property type="entry name" value="GBP_C"/>
    <property type="match status" value="1"/>
</dbReference>
<proteinExistence type="inferred from homology"/>
<name>A0AAD1T950_PELCU</name>
<evidence type="ECO:0000256" key="7">
    <source>
        <dbReference type="ARBA" id="ARBA00047899"/>
    </source>
</evidence>
<dbReference type="InterPro" id="IPR050494">
    <property type="entry name" value="Ser_Thr_dual-spec_kinase"/>
</dbReference>
<comment type="similarity">
    <text evidence="9">Belongs to the protein kinase superfamily. CMGC Ser/Thr protein kinase family. HIPK subfamily.</text>
</comment>
<feature type="compositionally biased region" description="Polar residues" evidence="12">
    <location>
        <begin position="616"/>
        <end position="628"/>
    </location>
</feature>
<dbReference type="PANTHER" id="PTHR24058:SF46">
    <property type="entry name" value="HOMEODOMAIN-INTERACTING PROTEIN KINASE 4"/>
    <property type="match status" value="1"/>
</dbReference>
<dbReference type="GO" id="GO:0005525">
    <property type="term" value="F:GTP binding"/>
    <property type="evidence" value="ECO:0007669"/>
    <property type="project" value="InterPro"/>
</dbReference>
<evidence type="ECO:0000256" key="11">
    <source>
        <dbReference type="SAM" id="Coils"/>
    </source>
</evidence>
<evidence type="ECO:0000313" key="14">
    <source>
        <dbReference type="EMBL" id="CAH2318799.1"/>
    </source>
</evidence>
<keyword evidence="14" id="KW-0238">DNA-binding</keyword>
<keyword evidence="15" id="KW-1185">Reference proteome</keyword>
<feature type="region of interest" description="Disordered" evidence="12">
    <location>
        <begin position="594"/>
        <end position="642"/>
    </location>
</feature>
<dbReference type="Gene3D" id="1.10.510.10">
    <property type="entry name" value="Transferase(Phosphotransferase) domain 1"/>
    <property type="match status" value="1"/>
</dbReference>
<keyword evidence="5 14" id="KW-0418">Kinase</keyword>
<evidence type="ECO:0000256" key="10">
    <source>
        <dbReference type="PROSITE-ProRule" id="PRU10141"/>
    </source>
</evidence>
<evidence type="ECO:0000256" key="8">
    <source>
        <dbReference type="ARBA" id="ARBA00048679"/>
    </source>
</evidence>
<dbReference type="EC" id="2.7.11.1" evidence="1"/>
<evidence type="ECO:0000256" key="1">
    <source>
        <dbReference type="ARBA" id="ARBA00012513"/>
    </source>
</evidence>
<feature type="domain" description="Protein kinase" evidence="13">
    <location>
        <begin position="213"/>
        <end position="539"/>
    </location>
</feature>
<dbReference type="PROSITE" id="PS50011">
    <property type="entry name" value="PROTEIN_KINASE_DOM"/>
    <property type="match status" value="1"/>
</dbReference>
<dbReference type="InterPro" id="IPR000719">
    <property type="entry name" value="Prot_kinase_dom"/>
</dbReference>
<dbReference type="GO" id="GO:0003924">
    <property type="term" value="F:GTPase activity"/>
    <property type="evidence" value="ECO:0007669"/>
    <property type="project" value="InterPro"/>
</dbReference>
<dbReference type="InterPro" id="IPR011009">
    <property type="entry name" value="Kinase-like_dom_sf"/>
</dbReference>
<dbReference type="PROSITE" id="PS00108">
    <property type="entry name" value="PROTEIN_KINASE_ST"/>
    <property type="match status" value="1"/>
</dbReference>
<dbReference type="InterPro" id="IPR017441">
    <property type="entry name" value="Protein_kinase_ATP_BS"/>
</dbReference>
<reference evidence="14" key="1">
    <citation type="submission" date="2022-03" db="EMBL/GenBank/DDBJ databases">
        <authorList>
            <person name="Alioto T."/>
            <person name="Alioto T."/>
            <person name="Gomez Garrido J."/>
        </authorList>
    </citation>
    <scope>NUCLEOTIDE SEQUENCE</scope>
</reference>
<dbReference type="Gene3D" id="3.30.200.20">
    <property type="entry name" value="Phosphorylase Kinase, domain 1"/>
    <property type="match status" value="1"/>
</dbReference>
<dbReference type="Gene3D" id="1.20.1000.10">
    <property type="entry name" value="Guanylate-binding protein, C-terminal domain"/>
    <property type="match status" value="1"/>
</dbReference>
<keyword evidence="14" id="KW-0371">Homeobox</keyword>
<evidence type="ECO:0000256" key="2">
    <source>
        <dbReference type="ARBA" id="ARBA00022527"/>
    </source>
</evidence>
<evidence type="ECO:0000256" key="6">
    <source>
        <dbReference type="ARBA" id="ARBA00022840"/>
    </source>
</evidence>
<dbReference type="GO" id="GO:0005737">
    <property type="term" value="C:cytoplasm"/>
    <property type="evidence" value="ECO:0007669"/>
    <property type="project" value="TreeGrafter"/>
</dbReference>
<evidence type="ECO:0000256" key="12">
    <source>
        <dbReference type="SAM" id="MobiDB-lite"/>
    </source>
</evidence>
<keyword evidence="4 10" id="KW-0547">Nucleotide-binding</keyword>
<evidence type="ECO:0000256" key="9">
    <source>
        <dbReference type="ARBA" id="ARBA00061380"/>
    </source>
</evidence>
<dbReference type="InterPro" id="IPR036543">
    <property type="entry name" value="Guanylate-bd_C_sf"/>
</dbReference>
<dbReference type="SUPFAM" id="SSF56112">
    <property type="entry name" value="Protein kinase-like (PK-like)"/>
    <property type="match status" value="1"/>
</dbReference>
<dbReference type="AlphaFoldDB" id="A0AAD1T950"/>
<sequence>MSHNEVLYVCRVLLGKQQQRFSQCNEEASEDRCNKLLDKLRRETQSKRDNSIKYNQFQEEKKKIVEEYNKQPGKGVKAHDVLDKFLIEMDKMEALILQSDQTISEHEKKLAAEKAEAEAAVSKRKVMEDETKNLQESMEEQKKCHEEHLKMLLEKMEEYKRKLTEEDEWMDQQRLKNCKGFSPLYESNLPSISLMECTQQPEHGVIRSRTNTYEVLEFLGRGSFGTVVKCLKQGTNEQVAIKILKTEPYFARQGQIEANILRLLNQHDPDKFNIVKTAECFQYQGHICLVFELLQQSLYDFMEENRFRPMALEDIRPVVQQVGIALKKLTSLGIIHTDLKPDNIMMVDPSKQSFKVKVIDFGSACRVSKAECKSYLQTRYYRSPEIILGLPFTEAIDVWSLGCIMAELFLGCPLYPGASEFDQIRYISQTQGLPTEKLLNRGAKTQYYFNKYNDSTSWRLKIPDDFEMRTGIKSKETRRYIFESLDEIAQMNIRSDLSGIDRLVEMADRKQFIDLLKKMLCIDASKRITPTEILSHPFITMSHLQGFTHSSHAKSCFEAMNICNYLPPAHFMRAAANHVTVPAAHSSNVAVSEPICGTSTRKRKRQSTERHDPTRVVSSSSSDNFPQHSKQRKKSIKSHNSCCGSSLPCCSGVSSDNELKVIVIPDTPSPSMSVITISSSTEDEQVLVSSRNETVIILDTPTSATSVIYINSETDDEED</sequence>
<comment type="catalytic activity">
    <reaction evidence="7">
        <text>L-threonyl-[protein] + ATP = O-phospho-L-threonyl-[protein] + ADP + H(+)</text>
        <dbReference type="Rhea" id="RHEA:46608"/>
        <dbReference type="Rhea" id="RHEA-COMP:11060"/>
        <dbReference type="Rhea" id="RHEA-COMP:11605"/>
        <dbReference type="ChEBI" id="CHEBI:15378"/>
        <dbReference type="ChEBI" id="CHEBI:30013"/>
        <dbReference type="ChEBI" id="CHEBI:30616"/>
        <dbReference type="ChEBI" id="CHEBI:61977"/>
        <dbReference type="ChEBI" id="CHEBI:456216"/>
        <dbReference type="EC" id="2.7.11.1"/>
    </reaction>
</comment>
<dbReference type="GO" id="GO:0004674">
    <property type="term" value="F:protein serine/threonine kinase activity"/>
    <property type="evidence" value="ECO:0007669"/>
    <property type="project" value="UniProtKB-KW"/>
</dbReference>
<dbReference type="SMART" id="SM00220">
    <property type="entry name" value="S_TKc"/>
    <property type="match status" value="1"/>
</dbReference>